<sequence>MKWRTSWQHGFGSLQDLGVVTQTHTRTSEHERGTLTTYSVHSRRDPSSPQVGQNFSLARSHTLLSWYYGSIACHLSQGQIRKGTSFFCPWQLLRAILLLQHHSAVMGGFALCRNQQASDVVVCVAETCACGLQIT</sequence>
<evidence type="ECO:0000313" key="2">
    <source>
        <dbReference type="EMBL" id="CAD8862132.1"/>
    </source>
</evidence>
<dbReference type="EMBL" id="HBFQ01051182">
    <property type="protein sequence ID" value="CAD8862132.1"/>
    <property type="molecule type" value="Transcribed_RNA"/>
</dbReference>
<gene>
    <name evidence="2" type="ORF">NSCI0253_LOCUS36487</name>
</gene>
<name>A0A7S1FF84_NOCSC</name>
<dbReference type="AlphaFoldDB" id="A0A7S1FF84"/>
<reference evidence="2" key="1">
    <citation type="submission" date="2021-01" db="EMBL/GenBank/DDBJ databases">
        <authorList>
            <person name="Corre E."/>
            <person name="Pelletier E."/>
            <person name="Niang G."/>
            <person name="Scheremetjew M."/>
            <person name="Finn R."/>
            <person name="Kale V."/>
            <person name="Holt S."/>
            <person name="Cochrane G."/>
            <person name="Meng A."/>
            <person name="Brown T."/>
            <person name="Cohen L."/>
        </authorList>
    </citation>
    <scope>NUCLEOTIDE SEQUENCE</scope>
</reference>
<feature type="region of interest" description="Disordered" evidence="1">
    <location>
        <begin position="22"/>
        <end position="51"/>
    </location>
</feature>
<organism evidence="2">
    <name type="scientific">Noctiluca scintillans</name>
    <name type="common">Sea sparkle</name>
    <name type="synonym">Red tide dinoflagellate</name>
    <dbReference type="NCBI Taxonomy" id="2966"/>
    <lineage>
        <taxon>Eukaryota</taxon>
        <taxon>Sar</taxon>
        <taxon>Alveolata</taxon>
        <taxon>Dinophyceae</taxon>
        <taxon>Noctilucales</taxon>
        <taxon>Noctilucaceae</taxon>
        <taxon>Noctiluca</taxon>
    </lineage>
</organism>
<evidence type="ECO:0000256" key="1">
    <source>
        <dbReference type="SAM" id="MobiDB-lite"/>
    </source>
</evidence>
<proteinExistence type="predicted"/>
<protein>
    <submittedName>
        <fullName evidence="2">Uncharacterized protein</fullName>
    </submittedName>
</protein>
<accession>A0A7S1FF84</accession>